<dbReference type="InterPro" id="IPR005123">
    <property type="entry name" value="Oxoglu/Fe-dep_dioxygenase_dom"/>
</dbReference>
<dbReference type="GO" id="GO:0140097">
    <property type="term" value="F:catalytic activity, acting on DNA"/>
    <property type="evidence" value="ECO:0007669"/>
    <property type="project" value="UniProtKB-ARBA"/>
</dbReference>
<dbReference type="PROSITE" id="PS51471">
    <property type="entry name" value="FE2OG_OXY"/>
    <property type="match status" value="1"/>
</dbReference>
<dbReference type="STRING" id="349521.HCH_05223"/>
<dbReference type="AlphaFoldDB" id="Q2SBS6"/>
<dbReference type="RefSeq" id="WP_011398962.1">
    <property type="nucleotide sequence ID" value="NC_007645.1"/>
</dbReference>
<keyword evidence="3" id="KW-0227">DNA damage</keyword>
<dbReference type="GO" id="GO:0006307">
    <property type="term" value="P:DNA alkylation repair"/>
    <property type="evidence" value="ECO:0007669"/>
    <property type="project" value="InterPro"/>
</dbReference>
<comment type="cofactor">
    <cofactor evidence="1">
        <name>Fe(2+)</name>
        <dbReference type="ChEBI" id="CHEBI:29033"/>
    </cofactor>
</comment>
<reference evidence="10 11" key="1">
    <citation type="journal article" date="2005" name="Nucleic Acids Res.">
        <title>Genomic blueprint of Hahella chejuensis, a marine microbe producing an algicidal agent.</title>
        <authorList>
            <person name="Jeong H."/>
            <person name="Yim J.H."/>
            <person name="Lee C."/>
            <person name="Choi S.-H."/>
            <person name="Park Y.K."/>
            <person name="Yoon S.H."/>
            <person name="Hur C.-G."/>
            <person name="Kang H.-Y."/>
            <person name="Kim D."/>
            <person name="Lee H.H."/>
            <person name="Park K.H."/>
            <person name="Park S.-H."/>
            <person name="Park H.-S."/>
            <person name="Lee H.K."/>
            <person name="Oh T.K."/>
            <person name="Kim J.F."/>
        </authorList>
    </citation>
    <scope>NUCLEOTIDE SEQUENCE [LARGE SCALE GENOMIC DNA]</scope>
    <source>
        <strain evidence="10 11">KCTC 2396</strain>
    </source>
</reference>
<feature type="domain" description="Fe2OG dioxygenase" evidence="9">
    <location>
        <begin position="104"/>
        <end position="201"/>
    </location>
</feature>
<dbReference type="GO" id="GO:0032451">
    <property type="term" value="F:demethylase activity"/>
    <property type="evidence" value="ECO:0007669"/>
    <property type="project" value="UniProtKB-ARBA"/>
</dbReference>
<protein>
    <submittedName>
        <fullName evidence="10">Alkylated DNA repair protein</fullName>
    </submittedName>
</protein>
<sequence>MQLRQHPDLQIEPITIANGALTLIHPLLADADAAFVLEDLTQHLDWRQDSLRIQGRTIPIPRLQAWYGEPHCHYAYSGLRLNPTPFSPLLQQLRHIASEHAAAKFNCALCNLYRNGQDSVSWHADDEPELGPAPIIASFSFGATRTFQIKPKRGGQTLAIELLHNSLLIMSGDMQRHWRHQLPKTKAPVGPRVNLTYRYIPAA</sequence>
<dbReference type="GO" id="GO:0016705">
    <property type="term" value="F:oxidoreductase activity, acting on paired donors, with incorporation or reduction of molecular oxygen"/>
    <property type="evidence" value="ECO:0007669"/>
    <property type="project" value="UniProtKB-ARBA"/>
</dbReference>
<dbReference type="GO" id="GO:0016787">
    <property type="term" value="F:hydrolase activity"/>
    <property type="evidence" value="ECO:0007669"/>
    <property type="project" value="UniProtKB-ARBA"/>
</dbReference>
<dbReference type="eggNOG" id="COG3145">
    <property type="taxonomic scope" value="Bacteria"/>
</dbReference>
<dbReference type="EMBL" id="CP000155">
    <property type="protein sequence ID" value="ABC31898.1"/>
    <property type="molecule type" value="Genomic_DNA"/>
</dbReference>
<organism evidence="10 11">
    <name type="scientific">Hahella chejuensis (strain KCTC 2396)</name>
    <dbReference type="NCBI Taxonomy" id="349521"/>
    <lineage>
        <taxon>Bacteria</taxon>
        <taxon>Pseudomonadati</taxon>
        <taxon>Pseudomonadota</taxon>
        <taxon>Gammaproteobacteria</taxon>
        <taxon>Oceanospirillales</taxon>
        <taxon>Hahellaceae</taxon>
        <taxon>Hahella</taxon>
    </lineage>
</organism>
<evidence type="ECO:0000256" key="1">
    <source>
        <dbReference type="ARBA" id="ARBA00001954"/>
    </source>
</evidence>
<dbReference type="GO" id="GO:0046872">
    <property type="term" value="F:metal ion binding"/>
    <property type="evidence" value="ECO:0007669"/>
    <property type="project" value="UniProtKB-KW"/>
</dbReference>
<evidence type="ECO:0000256" key="5">
    <source>
        <dbReference type="ARBA" id="ARBA00022964"/>
    </source>
</evidence>
<evidence type="ECO:0000256" key="6">
    <source>
        <dbReference type="ARBA" id="ARBA00023002"/>
    </source>
</evidence>
<keyword evidence="8" id="KW-0234">DNA repair</keyword>
<dbReference type="PANTHER" id="PTHR31212:SF4">
    <property type="entry name" value="ALPHA-KETOGLUTARATE-DEPENDENT DIOXYGENASE ALKB HOMOLOG 3"/>
    <property type="match status" value="1"/>
</dbReference>
<dbReference type="SUPFAM" id="SSF51197">
    <property type="entry name" value="Clavaminate synthase-like"/>
    <property type="match status" value="1"/>
</dbReference>
<evidence type="ECO:0000313" key="10">
    <source>
        <dbReference type="EMBL" id="ABC31898.1"/>
    </source>
</evidence>
<dbReference type="PANTHER" id="PTHR31212">
    <property type="entry name" value="ALPHA-KETOGLUTARATE-DEPENDENT DIOXYGENASE ALKB HOMOLOG 3"/>
    <property type="match status" value="1"/>
</dbReference>
<dbReference type="Proteomes" id="UP000000238">
    <property type="component" value="Chromosome"/>
</dbReference>
<keyword evidence="2" id="KW-0479">Metal-binding</keyword>
<proteinExistence type="predicted"/>
<dbReference type="FunFam" id="2.60.120.590:FF:000004">
    <property type="entry name" value="DNA oxidative demethylase ALKBH2"/>
    <property type="match status" value="1"/>
</dbReference>
<keyword evidence="11" id="KW-1185">Reference proteome</keyword>
<name>Q2SBS6_HAHCH</name>
<dbReference type="HOGENOM" id="CLU_048788_5_2_6"/>
<accession>Q2SBS6</accession>
<evidence type="ECO:0000256" key="8">
    <source>
        <dbReference type="ARBA" id="ARBA00023204"/>
    </source>
</evidence>
<dbReference type="InterPro" id="IPR037151">
    <property type="entry name" value="AlkB-like_sf"/>
</dbReference>
<dbReference type="InterPro" id="IPR032854">
    <property type="entry name" value="ALKBH3"/>
</dbReference>
<evidence type="ECO:0000256" key="2">
    <source>
        <dbReference type="ARBA" id="ARBA00022723"/>
    </source>
</evidence>
<keyword evidence="6" id="KW-0560">Oxidoreductase</keyword>
<dbReference type="Gene3D" id="2.60.120.590">
    <property type="entry name" value="Alpha-ketoglutarate-dependent dioxygenase AlkB-like"/>
    <property type="match status" value="1"/>
</dbReference>
<dbReference type="Pfam" id="PF13532">
    <property type="entry name" value="2OG-FeII_Oxy_2"/>
    <property type="match status" value="1"/>
</dbReference>
<evidence type="ECO:0000256" key="4">
    <source>
        <dbReference type="ARBA" id="ARBA00022842"/>
    </source>
</evidence>
<keyword evidence="7" id="KW-0408">Iron</keyword>
<dbReference type="OrthoDB" id="190276at2"/>
<keyword evidence="4" id="KW-0460">Magnesium</keyword>
<evidence type="ECO:0000259" key="9">
    <source>
        <dbReference type="PROSITE" id="PS51471"/>
    </source>
</evidence>
<dbReference type="KEGG" id="hch:HCH_05223"/>
<evidence type="ECO:0000313" key="11">
    <source>
        <dbReference type="Proteomes" id="UP000000238"/>
    </source>
</evidence>
<evidence type="ECO:0000256" key="3">
    <source>
        <dbReference type="ARBA" id="ARBA00022763"/>
    </source>
</evidence>
<gene>
    <name evidence="10" type="ordered locus">HCH_05223</name>
</gene>
<evidence type="ECO:0000256" key="7">
    <source>
        <dbReference type="ARBA" id="ARBA00023004"/>
    </source>
</evidence>
<dbReference type="GO" id="GO:0051213">
    <property type="term" value="F:dioxygenase activity"/>
    <property type="evidence" value="ECO:0007669"/>
    <property type="project" value="UniProtKB-KW"/>
</dbReference>
<keyword evidence="5" id="KW-0223">Dioxygenase</keyword>
<dbReference type="InterPro" id="IPR027450">
    <property type="entry name" value="AlkB-like"/>
</dbReference>